<gene>
    <name evidence="3" type="ORF">ONZ51_g550</name>
</gene>
<dbReference type="Proteomes" id="UP001215151">
    <property type="component" value="Unassembled WGS sequence"/>
</dbReference>
<feature type="transmembrane region" description="Helical" evidence="2">
    <location>
        <begin position="526"/>
        <end position="545"/>
    </location>
</feature>
<keyword evidence="2" id="KW-0812">Transmembrane</keyword>
<feature type="region of interest" description="Disordered" evidence="1">
    <location>
        <begin position="172"/>
        <end position="193"/>
    </location>
</feature>
<evidence type="ECO:0000256" key="1">
    <source>
        <dbReference type="SAM" id="MobiDB-lite"/>
    </source>
</evidence>
<evidence type="ECO:0000313" key="3">
    <source>
        <dbReference type="EMBL" id="KAJ8501553.1"/>
    </source>
</evidence>
<keyword evidence="2" id="KW-1133">Transmembrane helix</keyword>
<proteinExistence type="predicted"/>
<feature type="compositionally biased region" description="Low complexity" evidence="1">
    <location>
        <begin position="676"/>
        <end position="720"/>
    </location>
</feature>
<feature type="transmembrane region" description="Helical" evidence="2">
    <location>
        <begin position="551"/>
        <end position="578"/>
    </location>
</feature>
<name>A0AAD7U3T6_9APHY</name>
<evidence type="ECO:0000256" key="2">
    <source>
        <dbReference type="SAM" id="Phobius"/>
    </source>
</evidence>
<accession>A0AAD7U3T6</accession>
<protein>
    <submittedName>
        <fullName evidence="3">Uncharacterized protein</fullName>
    </submittedName>
</protein>
<feature type="compositionally biased region" description="Polar residues" evidence="1">
    <location>
        <begin position="654"/>
        <end position="675"/>
    </location>
</feature>
<feature type="transmembrane region" description="Helical" evidence="2">
    <location>
        <begin position="330"/>
        <end position="348"/>
    </location>
</feature>
<keyword evidence="4" id="KW-1185">Reference proteome</keyword>
<feature type="transmembrane region" description="Helical" evidence="2">
    <location>
        <begin position="355"/>
        <end position="374"/>
    </location>
</feature>
<feature type="region of interest" description="Disordered" evidence="1">
    <location>
        <begin position="229"/>
        <end position="267"/>
    </location>
</feature>
<dbReference type="InterPro" id="IPR040410">
    <property type="entry name" value="UPF0658_Golgi"/>
</dbReference>
<feature type="compositionally biased region" description="Acidic residues" evidence="1">
    <location>
        <begin position="241"/>
        <end position="261"/>
    </location>
</feature>
<feature type="transmembrane region" description="Helical" evidence="2">
    <location>
        <begin position="450"/>
        <end position="476"/>
    </location>
</feature>
<feature type="transmembrane region" description="Helical" evidence="2">
    <location>
        <begin position="496"/>
        <end position="514"/>
    </location>
</feature>
<dbReference type="PANTHER" id="PTHR34391:SF2">
    <property type="entry name" value="TRP C-TERMINAL DOMAIN-CONTAINING PROTEIN"/>
    <property type="match status" value="1"/>
</dbReference>
<feature type="transmembrane region" description="Helical" evidence="2">
    <location>
        <begin position="412"/>
        <end position="430"/>
    </location>
</feature>
<keyword evidence="2" id="KW-0472">Membrane</keyword>
<dbReference type="EMBL" id="JAPEVG010000006">
    <property type="protein sequence ID" value="KAJ8501553.1"/>
    <property type="molecule type" value="Genomic_DNA"/>
</dbReference>
<dbReference type="PANTHER" id="PTHR34391">
    <property type="entry name" value="UPF0658 GOLGI APPARATUS MEMBRANE PROTEIN C1952.10C-RELATED"/>
    <property type="match status" value="1"/>
</dbReference>
<dbReference type="AlphaFoldDB" id="A0AAD7U3T6"/>
<comment type="caution">
    <text evidence="3">The sequence shown here is derived from an EMBL/GenBank/DDBJ whole genome shotgun (WGS) entry which is preliminary data.</text>
</comment>
<feature type="region of interest" description="Disordered" evidence="1">
    <location>
        <begin position="628"/>
        <end position="728"/>
    </location>
</feature>
<evidence type="ECO:0000313" key="4">
    <source>
        <dbReference type="Proteomes" id="UP001215151"/>
    </source>
</evidence>
<sequence length="728" mass="78421">MQWLNVPRFPVVAGVKLFWERVTFSRLTKIYFLFSVLHCIIQVIFQVQAFVANAQAASFLYGLVKQGNATDPGFAVYNVDLRMCETVPRTLDASSCTVVWDGHTKATPAIAGGQNYAAISGFSSGVTSSASSVSASSTALVSGTISASSASVATASVNSALSASASSANATLVSPSSSATPTSSTSHSPSNTFSATTLTLTPAATSASVARTTLSKDLTETITVTLRVAAPVASSQPSKDAEDEDEDSDDEDDEDDDDESDTGVHFFNTTVHTRRSPVLKETQIRLALNGSARVDLGGLYGQHEVELPRKCLYTLNWPVDVVENTKREDLAFIGFQVWLLGMSLVALLNESIPHVVASLLTHILATAWGGFQIYNTESFHHKFSTLTTEGACGINLLPAYWKTRSNAEIPSLALNCFALLVSAFLSWRLVKSFGWQTFKRVGASRVINRVYNLVLMLSIAIQLALFFVGASAALWLDQVYHGNIGRLTKDPMFFKSVMIVVLVLLIPWLSTGWISVRREYRVPMMVFLGVAGLLLAGWASMFIAATFRWTYVTWLFFSLMTTAAVLLTVTTLILGIVCRINFGKGLTRYLNAQEELADDDYRTPDEKADAEKVAFPSNDLPIPTYSVAFGGGGQDVPPPSQMRFAPRQMGPRFYSSSSEGTDNPFATPTDGNTLRSGVPSSVGSSAGSGSPTLSRQSSRSSQHSQVSVQSAGSSASTGSQKARRWVIE</sequence>
<feature type="transmembrane region" description="Helical" evidence="2">
    <location>
        <begin position="30"/>
        <end position="51"/>
    </location>
</feature>
<reference evidence="3" key="1">
    <citation type="submission" date="2022-11" db="EMBL/GenBank/DDBJ databases">
        <title>Genome Sequence of Cubamyces cubensis.</title>
        <authorList>
            <person name="Buettner E."/>
        </authorList>
    </citation>
    <scope>NUCLEOTIDE SEQUENCE</scope>
    <source>
        <strain evidence="3">MPL-01</strain>
    </source>
</reference>
<dbReference type="GO" id="GO:0005794">
    <property type="term" value="C:Golgi apparatus"/>
    <property type="evidence" value="ECO:0007669"/>
    <property type="project" value="TreeGrafter"/>
</dbReference>
<organism evidence="3 4">
    <name type="scientific">Trametes cubensis</name>
    <dbReference type="NCBI Taxonomy" id="1111947"/>
    <lineage>
        <taxon>Eukaryota</taxon>
        <taxon>Fungi</taxon>
        <taxon>Dikarya</taxon>
        <taxon>Basidiomycota</taxon>
        <taxon>Agaricomycotina</taxon>
        <taxon>Agaricomycetes</taxon>
        <taxon>Polyporales</taxon>
        <taxon>Polyporaceae</taxon>
        <taxon>Trametes</taxon>
    </lineage>
</organism>